<keyword evidence="4" id="KW-1185">Reference proteome</keyword>
<dbReference type="AlphaFoldDB" id="A0A5A7Q7U8"/>
<evidence type="ECO:0000313" key="3">
    <source>
        <dbReference type="EMBL" id="GER41270.1"/>
    </source>
</evidence>
<sequence>MRNAGSWKIQLLVRSGEGKNAIIWNVIISGFAKNGRVEDAMELFVELISGNIWPDRGTIQSCGPNRLSLQFAEIEGTHDDTQACLLDLKTCCLILVQCYVIPFK</sequence>
<evidence type="ECO:0000256" key="2">
    <source>
        <dbReference type="PROSITE-ProRule" id="PRU00708"/>
    </source>
</evidence>
<comment type="caution">
    <text evidence="3">The sequence shown here is derived from an EMBL/GenBank/DDBJ whole genome shotgun (WGS) entry which is preliminary data.</text>
</comment>
<gene>
    <name evidence="3" type="ORF">STAS_17978</name>
</gene>
<keyword evidence="1" id="KW-0677">Repeat</keyword>
<dbReference type="PROSITE" id="PS51375">
    <property type="entry name" value="PPR"/>
    <property type="match status" value="1"/>
</dbReference>
<feature type="repeat" description="PPR" evidence="2">
    <location>
        <begin position="20"/>
        <end position="54"/>
    </location>
</feature>
<dbReference type="EMBL" id="BKCP01006071">
    <property type="protein sequence ID" value="GER41270.1"/>
    <property type="molecule type" value="Genomic_DNA"/>
</dbReference>
<dbReference type="Gene3D" id="1.25.40.10">
    <property type="entry name" value="Tetratricopeptide repeat domain"/>
    <property type="match status" value="1"/>
</dbReference>
<dbReference type="InterPro" id="IPR011990">
    <property type="entry name" value="TPR-like_helical_dom_sf"/>
</dbReference>
<dbReference type="OrthoDB" id="886439at2759"/>
<name>A0A5A7Q7U8_STRAF</name>
<organism evidence="3 4">
    <name type="scientific">Striga asiatica</name>
    <name type="common">Asiatic witchweed</name>
    <name type="synonym">Buchnera asiatica</name>
    <dbReference type="NCBI Taxonomy" id="4170"/>
    <lineage>
        <taxon>Eukaryota</taxon>
        <taxon>Viridiplantae</taxon>
        <taxon>Streptophyta</taxon>
        <taxon>Embryophyta</taxon>
        <taxon>Tracheophyta</taxon>
        <taxon>Spermatophyta</taxon>
        <taxon>Magnoliopsida</taxon>
        <taxon>eudicotyledons</taxon>
        <taxon>Gunneridae</taxon>
        <taxon>Pentapetalae</taxon>
        <taxon>asterids</taxon>
        <taxon>lamiids</taxon>
        <taxon>Lamiales</taxon>
        <taxon>Orobanchaceae</taxon>
        <taxon>Buchnereae</taxon>
        <taxon>Striga</taxon>
    </lineage>
</organism>
<dbReference type="InterPro" id="IPR002885">
    <property type="entry name" value="PPR_rpt"/>
</dbReference>
<protein>
    <submittedName>
        <fullName evidence="3">Pentatricopeptide repeat-containing protein</fullName>
    </submittedName>
</protein>
<dbReference type="Proteomes" id="UP000325081">
    <property type="component" value="Unassembled WGS sequence"/>
</dbReference>
<dbReference type="NCBIfam" id="TIGR00756">
    <property type="entry name" value="PPR"/>
    <property type="match status" value="1"/>
</dbReference>
<dbReference type="Pfam" id="PF13041">
    <property type="entry name" value="PPR_2"/>
    <property type="match status" value="1"/>
</dbReference>
<proteinExistence type="predicted"/>
<evidence type="ECO:0000313" key="4">
    <source>
        <dbReference type="Proteomes" id="UP000325081"/>
    </source>
</evidence>
<reference evidence="4" key="1">
    <citation type="journal article" date="2019" name="Curr. Biol.">
        <title>Genome Sequence of Striga asiatica Provides Insight into the Evolution of Plant Parasitism.</title>
        <authorList>
            <person name="Yoshida S."/>
            <person name="Kim S."/>
            <person name="Wafula E.K."/>
            <person name="Tanskanen J."/>
            <person name="Kim Y.M."/>
            <person name="Honaas L."/>
            <person name="Yang Z."/>
            <person name="Spallek T."/>
            <person name="Conn C.E."/>
            <person name="Ichihashi Y."/>
            <person name="Cheong K."/>
            <person name="Cui S."/>
            <person name="Der J.P."/>
            <person name="Gundlach H."/>
            <person name="Jiao Y."/>
            <person name="Hori C."/>
            <person name="Ishida J.K."/>
            <person name="Kasahara H."/>
            <person name="Kiba T."/>
            <person name="Kim M.S."/>
            <person name="Koo N."/>
            <person name="Laohavisit A."/>
            <person name="Lee Y.H."/>
            <person name="Lumba S."/>
            <person name="McCourt P."/>
            <person name="Mortimer J.C."/>
            <person name="Mutuku J.M."/>
            <person name="Nomura T."/>
            <person name="Sasaki-Sekimoto Y."/>
            <person name="Seto Y."/>
            <person name="Wang Y."/>
            <person name="Wakatake T."/>
            <person name="Sakakibara H."/>
            <person name="Demura T."/>
            <person name="Yamaguchi S."/>
            <person name="Yoneyama K."/>
            <person name="Manabe R.I."/>
            <person name="Nelson D.C."/>
            <person name="Schulman A.H."/>
            <person name="Timko M.P."/>
            <person name="dePamphilis C.W."/>
            <person name="Choi D."/>
            <person name="Shirasu K."/>
        </authorList>
    </citation>
    <scope>NUCLEOTIDE SEQUENCE [LARGE SCALE GENOMIC DNA]</scope>
    <source>
        <strain evidence="4">cv. UVA1</strain>
    </source>
</reference>
<accession>A0A5A7Q7U8</accession>
<evidence type="ECO:0000256" key="1">
    <source>
        <dbReference type="ARBA" id="ARBA00022737"/>
    </source>
</evidence>